<feature type="region of interest" description="Disordered" evidence="11">
    <location>
        <begin position="682"/>
        <end position="736"/>
    </location>
</feature>
<dbReference type="GO" id="GO:0003677">
    <property type="term" value="F:DNA binding"/>
    <property type="evidence" value="ECO:0007669"/>
    <property type="project" value="UniProtKB-KW"/>
</dbReference>
<dbReference type="InterPro" id="IPR000212">
    <property type="entry name" value="DNA_helicase_UvrD/REP"/>
</dbReference>
<dbReference type="EC" id="5.6.2.4" evidence="9"/>
<dbReference type="InterPro" id="IPR013986">
    <property type="entry name" value="DExx_box_DNA_helicase_dom_sf"/>
</dbReference>
<evidence type="ECO:0000256" key="1">
    <source>
        <dbReference type="ARBA" id="ARBA00009922"/>
    </source>
</evidence>
<dbReference type="GO" id="GO:0033202">
    <property type="term" value="C:DNA helicase complex"/>
    <property type="evidence" value="ECO:0007669"/>
    <property type="project" value="TreeGrafter"/>
</dbReference>
<evidence type="ECO:0000259" key="13">
    <source>
        <dbReference type="PROSITE" id="PS51217"/>
    </source>
</evidence>
<dbReference type="EMBL" id="UOEJ01000175">
    <property type="protein sequence ID" value="VAW03719.1"/>
    <property type="molecule type" value="Genomic_DNA"/>
</dbReference>
<dbReference type="CDD" id="cd17932">
    <property type="entry name" value="DEXQc_UvrD"/>
    <property type="match status" value="1"/>
</dbReference>
<dbReference type="InterPro" id="IPR014016">
    <property type="entry name" value="UvrD-like_ATP-bd"/>
</dbReference>
<evidence type="ECO:0000256" key="2">
    <source>
        <dbReference type="ARBA" id="ARBA00022741"/>
    </source>
</evidence>
<dbReference type="CDD" id="cd18807">
    <property type="entry name" value="SF1_C_UvrD"/>
    <property type="match status" value="1"/>
</dbReference>
<evidence type="ECO:0000256" key="11">
    <source>
        <dbReference type="SAM" id="MobiDB-lite"/>
    </source>
</evidence>
<dbReference type="FunFam" id="1.10.486.10:FF:000003">
    <property type="entry name" value="ATP-dependent DNA helicase"/>
    <property type="match status" value="1"/>
</dbReference>
<accession>A0A3B0STH1</accession>
<keyword evidence="4 14" id="KW-0347">Helicase</keyword>
<comment type="similarity">
    <text evidence="1">Belongs to the helicase family. UvrD subfamily.</text>
</comment>
<comment type="catalytic activity">
    <reaction evidence="10">
        <text>ATP + H2O = ADP + phosphate + H(+)</text>
        <dbReference type="Rhea" id="RHEA:13065"/>
        <dbReference type="ChEBI" id="CHEBI:15377"/>
        <dbReference type="ChEBI" id="CHEBI:15378"/>
        <dbReference type="ChEBI" id="CHEBI:30616"/>
        <dbReference type="ChEBI" id="CHEBI:43474"/>
        <dbReference type="ChEBI" id="CHEBI:456216"/>
        <dbReference type="EC" id="5.6.2.4"/>
    </reaction>
</comment>
<dbReference type="PANTHER" id="PTHR11070">
    <property type="entry name" value="UVRD / RECB / PCRA DNA HELICASE FAMILY MEMBER"/>
    <property type="match status" value="1"/>
</dbReference>
<evidence type="ECO:0000256" key="3">
    <source>
        <dbReference type="ARBA" id="ARBA00022801"/>
    </source>
</evidence>
<keyword evidence="6" id="KW-0238">DNA-binding</keyword>
<dbReference type="FunFam" id="3.40.50.300:FF:001890">
    <property type="entry name" value="DNA helicase"/>
    <property type="match status" value="1"/>
</dbReference>
<organism evidence="14">
    <name type="scientific">hydrothermal vent metagenome</name>
    <dbReference type="NCBI Taxonomy" id="652676"/>
    <lineage>
        <taxon>unclassified sequences</taxon>
        <taxon>metagenomes</taxon>
        <taxon>ecological metagenomes</taxon>
    </lineage>
</organism>
<dbReference type="InterPro" id="IPR027417">
    <property type="entry name" value="P-loop_NTPase"/>
</dbReference>
<dbReference type="GO" id="GO:0043138">
    <property type="term" value="F:3'-5' DNA helicase activity"/>
    <property type="evidence" value="ECO:0007669"/>
    <property type="project" value="UniProtKB-EC"/>
</dbReference>
<sequence>MSDPFDLDHFPDGDIPFEEDAAPDPPPYLAGLNPPQSEAVRTIDGPLLVLAGAGTGKTRVLVTRLAHILATGNGFPGQILAVTFTNRAAMEMKERVGRIIGSAVEGMYWLGTFHAIGVKILRNHCHLAGLENNFTILDSDDQLRLVKQIVRHHNIDEKRHHPRILAGLIDGWKNRGLLPSQVPKDEAHHYADGKAINLYGEYQDRLKTLNAADFGDLILLCLTLFQNNPDVLADYQRRFRYILVDEYQDTNVAQYLLLRLLAQSHRNICCVGDDDQSIYGWRGAEVGNILRFEKDFDGAKVIRLEQNYRSTDHILGASGGLIESNKNRLGKTLWTDIKGGDKVTVNPVWDGREEARNIGEMIEDRQRKQQKLNEMAILVRAGFQTREFEERFLTLGIPHRIIGGFRFYERAEIRDVTSYLRHIHNENDSLALERIINVPKRGIGNATVNKLHAISRAEGCSLATAAKRIIERDELRGKARNTLGQLLADFDRWRDLAQGNDHIALTETILEESGYTEMWRMDKSPDAEGKLENLSELIRAMEPFEGLNDFLEHIALVMENARNDVQDKVSIMTLHGAKGLEFETVFLPGWEEDLFPSKKSLEEHGAKGLEEERRLAYVGLTRAKREAHIFHVASRYLYGSYTSPIPSRFIGELPADHVEFNKAQGMYGQMTHEKMTHEKMTHEKTTRNDPAHSPPIWSRGYVQGAGAGQLDRSRAKSKISSPSYSPKEKAAKSKFKTGDRVFHDKFGYGTVSALEGNKLEVDFEKGSLRKIMDSFVSPA</sequence>
<dbReference type="InterPro" id="IPR014017">
    <property type="entry name" value="DNA_helicase_UvrD-like_C"/>
</dbReference>
<keyword evidence="3 14" id="KW-0378">Hydrolase</keyword>
<dbReference type="PANTHER" id="PTHR11070:SF2">
    <property type="entry name" value="ATP-DEPENDENT DNA HELICASE SRS2"/>
    <property type="match status" value="1"/>
</dbReference>
<evidence type="ECO:0000256" key="6">
    <source>
        <dbReference type="ARBA" id="ARBA00023125"/>
    </source>
</evidence>
<feature type="compositionally biased region" description="Basic and acidic residues" evidence="11">
    <location>
        <begin position="726"/>
        <end position="736"/>
    </location>
</feature>
<dbReference type="PROSITE" id="PS51217">
    <property type="entry name" value="UVRD_HELICASE_CTER"/>
    <property type="match status" value="1"/>
</dbReference>
<feature type="domain" description="UvrD-like helicase C-terminal" evidence="13">
    <location>
        <begin position="312"/>
        <end position="579"/>
    </location>
</feature>
<evidence type="ECO:0000256" key="7">
    <source>
        <dbReference type="ARBA" id="ARBA00023235"/>
    </source>
</evidence>
<dbReference type="AlphaFoldDB" id="A0A3B0STH1"/>
<dbReference type="GO" id="GO:0016887">
    <property type="term" value="F:ATP hydrolysis activity"/>
    <property type="evidence" value="ECO:0007669"/>
    <property type="project" value="RHEA"/>
</dbReference>
<dbReference type="GO" id="GO:0005829">
    <property type="term" value="C:cytosol"/>
    <property type="evidence" value="ECO:0007669"/>
    <property type="project" value="TreeGrafter"/>
</dbReference>
<feature type="region of interest" description="Disordered" evidence="11">
    <location>
        <begin position="12"/>
        <end position="35"/>
    </location>
</feature>
<dbReference type="GO" id="GO:0005524">
    <property type="term" value="F:ATP binding"/>
    <property type="evidence" value="ECO:0007669"/>
    <property type="project" value="UniProtKB-KW"/>
</dbReference>
<evidence type="ECO:0000313" key="14">
    <source>
        <dbReference type="EMBL" id="VAW03719.1"/>
    </source>
</evidence>
<dbReference type="Gene3D" id="3.40.50.300">
    <property type="entry name" value="P-loop containing nucleotide triphosphate hydrolases"/>
    <property type="match status" value="2"/>
</dbReference>
<evidence type="ECO:0000256" key="10">
    <source>
        <dbReference type="ARBA" id="ARBA00048988"/>
    </source>
</evidence>
<dbReference type="GO" id="GO:0000725">
    <property type="term" value="P:recombinational repair"/>
    <property type="evidence" value="ECO:0007669"/>
    <property type="project" value="TreeGrafter"/>
</dbReference>
<dbReference type="Gene3D" id="1.10.10.160">
    <property type="match status" value="1"/>
</dbReference>
<evidence type="ECO:0000256" key="4">
    <source>
        <dbReference type="ARBA" id="ARBA00022806"/>
    </source>
</evidence>
<keyword evidence="2" id="KW-0547">Nucleotide-binding</keyword>
<proteinExistence type="inferred from homology"/>
<evidence type="ECO:0000256" key="5">
    <source>
        <dbReference type="ARBA" id="ARBA00022840"/>
    </source>
</evidence>
<keyword evidence="7" id="KW-0413">Isomerase</keyword>
<dbReference type="Gene3D" id="1.10.486.10">
    <property type="entry name" value="PCRA, domain 4"/>
    <property type="match status" value="1"/>
</dbReference>
<dbReference type="Pfam" id="PF13361">
    <property type="entry name" value="UvrD_C"/>
    <property type="match status" value="1"/>
</dbReference>
<protein>
    <recommendedName>
        <fullName evidence="9">DNA 3'-5' helicase</fullName>
        <ecNumber evidence="9">5.6.2.4</ecNumber>
    </recommendedName>
</protein>
<dbReference type="Pfam" id="PF00580">
    <property type="entry name" value="UvrD-helicase"/>
    <property type="match status" value="1"/>
</dbReference>
<evidence type="ECO:0000256" key="9">
    <source>
        <dbReference type="ARBA" id="ARBA00034808"/>
    </source>
</evidence>
<evidence type="ECO:0000256" key="8">
    <source>
        <dbReference type="ARBA" id="ARBA00034617"/>
    </source>
</evidence>
<dbReference type="PROSITE" id="PS51198">
    <property type="entry name" value="UVRD_HELICASE_ATP_BIND"/>
    <property type="match status" value="1"/>
</dbReference>
<reference evidence="14" key="1">
    <citation type="submission" date="2018-06" db="EMBL/GenBank/DDBJ databases">
        <authorList>
            <person name="Zhirakovskaya E."/>
        </authorList>
    </citation>
    <scope>NUCLEOTIDE SEQUENCE</scope>
</reference>
<feature type="domain" description="UvrD-like helicase ATP-binding" evidence="12">
    <location>
        <begin position="30"/>
        <end position="311"/>
    </location>
</feature>
<gene>
    <name evidence="14" type="ORF">MNBD_ALPHA01-1607</name>
</gene>
<evidence type="ECO:0000259" key="12">
    <source>
        <dbReference type="PROSITE" id="PS51198"/>
    </source>
</evidence>
<dbReference type="SUPFAM" id="SSF52540">
    <property type="entry name" value="P-loop containing nucleoside triphosphate hydrolases"/>
    <property type="match status" value="1"/>
</dbReference>
<name>A0A3B0STH1_9ZZZZ</name>
<comment type="catalytic activity">
    <reaction evidence="8">
        <text>Couples ATP hydrolysis with the unwinding of duplex DNA by translocating in the 3'-5' direction.</text>
        <dbReference type="EC" id="5.6.2.4"/>
    </reaction>
</comment>
<keyword evidence="5" id="KW-0067">ATP-binding</keyword>